<keyword evidence="3" id="KW-1185">Reference proteome</keyword>
<feature type="compositionally biased region" description="Basic and acidic residues" evidence="1">
    <location>
        <begin position="124"/>
        <end position="134"/>
    </location>
</feature>
<dbReference type="EMBL" id="NMUH01002023">
    <property type="protein sequence ID" value="MQL97257.1"/>
    <property type="molecule type" value="Genomic_DNA"/>
</dbReference>
<feature type="region of interest" description="Disordered" evidence="1">
    <location>
        <begin position="61"/>
        <end position="134"/>
    </location>
</feature>
<gene>
    <name evidence="2" type="ORF">Taro_029945</name>
</gene>
<comment type="caution">
    <text evidence="2">The sequence shown here is derived from an EMBL/GenBank/DDBJ whole genome shotgun (WGS) entry which is preliminary data.</text>
</comment>
<proteinExistence type="predicted"/>
<evidence type="ECO:0000256" key="1">
    <source>
        <dbReference type="SAM" id="MobiDB-lite"/>
    </source>
</evidence>
<feature type="compositionally biased region" description="Polar residues" evidence="1">
    <location>
        <begin position="66"/>
        <end position="80"/>
    </location>
</feature>
<evidence type="ECO:0000313" key="3">
    <source>
        <dbReference type="Proteomes" id="UP000652761"/>
    </source>
</evidence>
<evidence type="ECO:0000313" key="2">
    <source>
        <dbReference type="EMBL" id="MQL97257.1"/>
    </source>
</evidence>
<feature type="compositionally biased region" description="Basic and acidic residues" evidence="1">
    <location>
        <begin position="84"/>
        <end position="96"/>
    </location>
</feature>
<dbReference type="Proteomes" id="UP000652761">
    <property type="component" value="Unassembled WGS sequence"/>
</dbReference>
<sequence length="150" mass="17108">MDKPTKSQRKEKLRTGRQAILCLRRRRKACHHLKATPCLSRPGSEGDRACTPLPRSKLYGDIVHEQATTSYKPEKSVTTTRRARREDHHTGKEKPPNTHPTPLKLSLTHTLPQTLPTTKTTQRGSEEKRNSRIGEEEEVFCGLCTFKPRS</sequence>
<protein>
    <submittedName>
        <fullName evidence="2">Uncharacterized protein</fullName>
    </submittedName>
</protein>
<feature type="compositionally biased region" description="Low complexity" evidence="1">
    <location>
        <begin position="105"/>
        <end position="122"/>
    </location>
</feature>
<name>A0A843VSN3_COLES</name>
<organism evidence="2 3">
    <name type="scientific">Colocasia esculenta</name>
    <name type="common">Wild taro</name>
    <name type="synonym">Arum esculentum</name>
    <dbReference type="NCBI Taxonomy" id="4460"/>
    <lineage>
        <taxon>Eukaryota</taxon>
        <taxon>Viridiplantae</taxon>
        <taxon>Streptophyta</taxon>
        <taxon>Embryophyta</taxon>
        <taxon>Tracheophyta</taxon>
        <taxon>Spermatophyta</taxon>
        <taxon>Magnoliopsida</taxon>
        <taxon>Liliopsida</taxon>
        <taxon>Araceae</taxon>
        <taxon>Aroideae</taxon>
        <taxon>Colocasieae</taxon>
        <taxon>Colocasia</taxon>
    </lineage>
</organism>
<dbReference type="AlphaFoldDB" id="A0A843VSN3"/>
<accession>A0A843VSN3</accession>
<reference evidence="2" key="1">
    <citation type="submission" date="2017-07" db="EMBL/GenBank/DDBJ databases">
        <title>Taro Niue Genome Assembly and Annotation.</title>
        <authorList>
            <person name="Atibalentja N."/>
            <person name="Keating K."/>
            <person name="Fields C.J."/>
        </authorList>
    </citation>
    <scope>NUCLEOTIDE SEQUENCE</scope>
    <source>
        <strain evidence="2">Niue_2</strain>
        <tissue evidence="2">Leaf</tissue>
    </source>
</reference>